<dbReference type="eggNOG" id="ENOG502Z82K">
    <property type="taxonomic scope" value="Bacteria"/>
</dbReference>
<dbReference type="OrthoDB" id="2216839at2"/>
<dbReference type="AlphaFoldDB" id="A7VX09"/>
<proteinExistence type="predicted"/>
<feature type="transmembrane region" description="Helical" evidence="1">
    <location>
        <begin position="34"/>
        <end position="52"/>
    </location>
</feature>
<evidence type="ECO:0000256" key="1">
    <source>
        <dbReference type="SAM" id="Phobius"/>
    </source>
</evidence>
<gene>
    <name evidence="3" type="ORF">CH238_01930</name>
    <name evidence="2" type="ORF">CLOLEP_03132</name>
</gene>
<comment type="caution">
    <text evidence="2">The sequence shown here is derived from an EMBL/GenBank/DDBJ whole genome shotgun (WGS) entry which is preliminary data.</text>
</comment>
<name>A7VX09_9FIRM</name>
<dbReference type="HOGENOM" id="CLU_111483_0_0_9"/>
<dbReference type="InterPro" id="IPR025699">
    <property type="entry name" value="ABC2_memb-like"/>
</dbReference>
<feature type="transmembrane region" description="Helical" evidence="1">
    <location>
        <begin position="73"/>
        <end position="94"/>
    </location>
</feature>
<evidence type="ECO:0000313" key="2">
    <source>
        <dbReference type="EMBL" id="EDO60306.1"/>
    </source>
</evidence>
<reference evidence="2 4" key="2">
    <citation type="submission" date="2007-08" db="EMBL/GenBank/DDBJ databases">
        <authorList>
            <person name="Fulton L."/>
            <person name="Clifton S."/>
            <person name="Fulton B."/>
            <person name="Xu J."/>
            <person name="Minx P."/>
            <person name="Pepin K.H."/>
            <person name="Johnson M."/>
            <person name="Thiruvilangam P."/>
            <person name="Bhonagiri V."/>
            <person name="Nash W.E."/>
            <person name="Wang C."/>
            <person name="Mardis E.R."/>
            <person name="Wilson R.K."/>
        </authorList>
    </citation>
    <scope>NUCLEOTIDE SEQUENCE [LARGE SCALE GENOMIC DNA]</scope>
    <source>
        <strain evidence="2 4">DSM 753</strain>
    </source>
</reference>
<feature type="transmembrane region" description="Helical" evidence="1">
    <location>
        <begin position="7"/>
        <end position="28"/>
    </location>
</feature>
<keyword evidence="1" id="KW-1133">Transmembrane helix</keyword>
<keyword evidence="5" id="KW-1185">Reference proteome</keyword>
<reference evidence="2 4" key="1">
    <citation type="submission" date="2007-08" db="EMBL/GenBank/DDBJ databases">
        <title>Draft genome sequence of Clostridium leptum (DSM 753).</title>
        <authorList>
            <person name="Sudarsanam P."/>
            <person name="Ley R."/>
            <person name="Guruge J."/>
            <person name="Turnbaugh P.J."/>
            <person name="Mahowald M."/>
            <person name="Liep D."/>
            <person name="Gordon J."/>
        </authorList>
    </citation>
    <scope>NUCLEOTIDE SEQUENCE [LARGE SCALE GENOMIC DNA]</scope>
    <source>
        <strain evidence="2 4">DSM 753</strain>
    </source>
</reference>
<feature type="transmembrane region" description="Helical" evidence="1">
    <location>
        <begin position="114"/>
        <end position="134"/>
    </location>
</feature>
<evidence type="ECO:0000313" key="3">
    <source>
        <dbReference type="EMBL" id="PEQ25777.1"/>
    </source>
</evidence>
<dbReference type="EMBL" id="ABCB02000020">
    <property type="protein sequence ID" value="EDO60306.1"/>
    <property type="molecule type" value="Genomic_DNA"/>
</dbReference>
<dbReference type="PROSITE" id="PS51257">
    <property type="entry name" value="PROKAR_LIPOPROTEIN"/>
    <property type="match status" value="1"/>
</dbReference>
<organism evidence="2 4">
    <name type="scientific">[Clostridium] leptum DSM 753</name>
    <dbReference type="NCBI Taxonomy" id="428125"/>
    <lineage>
        <taxon>Bacteria</taxon>
        <taxon>Bacillati</taxon>
        <taxon>Bacillota</taxon>
        <taxon>Clostridia</taxon>
        <taxon>Eubacteriales</taxon>
        <taxon>Oscillospiraceae</taxon>
        <taxon>Oscillospiraceae incertae sedis</taxon>
    </lineage>
</organism>
<dbReference type="Proteomes" id="UP000003490">
    <property type="component" value="Unassembled WGS sequence"/>
</dbReference>
<dbReference type="Pfam" id="PF13346">
    <property type="entry name" value="ABC2_membrane_5"/>
    <property type="match status" value="1"/>
</dbReference>
<evidence type="ECO:0000313" key="4">
    <source>
        <dbReference type="Proteomes" id="UP000003490"/>
    </source>
</evidence>
<keyword evidence="1" id="KW-0812">Transmembrane</keyword>
<accession>A7VX09</accession>
<feature type="transmembrane region" description="Helical" evidence="1">
    <location>
        <begin position="143"/>
        <end position="164"/>
    </location>
</feature>
<keyword evidence="1" id="KW-0472">Membrane</keyword>
<protein>
    <submittedName>
        <fullName evidence="3">ABC-2 transporter permease</fullName>
    </submittedName>
</protein>
<feature type="transmembrane region" description="Helical" evidence="1">
    <location>
        <begin position="184"/>
        <end position="203"/>
    </location>
</feature>
<sequence>MKLLYKEFALAAHPSLFIFTFLGCLVIVPAYPYSVIFMFGCLAPFITFMFARENNDAWFTAILPVKKRETVKAKCMLIIAVQLGQLIISVPFAVLRNILSIPNNPVGMDATVGWYGFGFIIFSVFDLVFFPTYYKSGYKAGKAFLLAMIPVALLMAFTEGIIYVPHLSWLDSSDPESLLRQLPVLGAGILIYVVSVFSAYHIAVKRYENVNL</sequence>
<dbReference type="EMBL" id="NOXF01000001">
    <property type="protein sequence ID" value="PEQ25777.1"/>
    <property type="molecule type" value="Genomic_DNA"/>
</dbReference>
<reference evidence="3 5" key="3">
    <citation type="submission" date="2017-07" db="EMBL/GenBank/DDBJ databases">
        <title>Prevalence of linear plasmids in Cutibacterium (Propionibacterium) acnes isolates obtained from prostatic tissue.</title>
        <authorList>
            <person name="Davidsson S."/>
            <person name="Carlsson J."/>
            <person name="Molling P."/>
            <person name="Andren O."/>
            <person name="Andersson S.-O."/>
            <person name="Brzuszkiewicz E."/>
            <person name="Poehlein A."/>
            <person name="Al-Zeer M."/>
            <person name="Brinkmann V."/>
            <person name="Scavenius C."/>
            <person name="Nazipi S."/>
            <person name="Soderquist B."/>
            <person name="Bruggemann H."/>
        </authorList>
    </citation>
    <scope>NUCLEOTIDE SEQUENCE [LARGE SCALE GENOMIC DNA]</scope>
    <source>
        <strain evidence="3 5">DSM 753</strain>
    </source>
</reference>
<evidence type="ECO:0000313" key="5">
    <source>
        <dbReference type="Proteomes" id="UP000220611"/>
    </source>
</evidence>
<dbReference type="Proteomes" id="UP000220611">
    <property type="component" value="Unassembled WGS sequence"/>
</dbReference>